<dbReference type="Proteomes" id="UP000027265">
    <property type="component" value="Unassembled WGS sequence"/>
</dbReference>
<dbReference type="FunCoup" id="A0A067Q0E5">
    <property type="interactions" value="154"/>
</dbReference>
<protein>
    <recommendedName>
        <fullName evidence="3">PNK FHA domain-containing protein</fullName>
    </recommendedName>
</protein>
<accession>A0A067Q0E5</accession>
<organism evidence="1 2">
    <name type="scientific">Jaapia argillacea MUCL 33604</name>
    <dbReference type="NCBI Taxonomy" id="933084"/>
    <lineage>
        <taxon>Eukaryota</taxon>
        <taxon>Fungi</taxon>
        <taxon>Dikarya</taxon>
        <taxon>Basidiomycota</taxon>
        <taxon>Agaricomycotina</taxon>
        <taxon>Agaricomycetes</taxon>
        <taxon>Agaricomycetidae</taxon>
        <taxon>Jaapiales</taxon>
        <taxon>Jaapiaceae</taxon>
        <taxon>Jaapia</taxon>
    </lineage>
</organism>
<dbReference type="Pfam" id="PF08645">
    <property type="entry name" value="PNK3P"/>
    <property type="match status" value="1"/>
</dbReference>
<dbReference type="PANTHER" id="PTHR12083">
    <property type="entry name" value="BIFUNCTIONAL POLYNUCLEOTIDE PHOSPHATASE/KINASE"/>
    <property type="match status" value="1"/>
</dbReference>
<evidence type="ECO:0000313" key="1">
    <source>
        <dbReference type="EMBL" id="KDQ60548.1"/>
    </source>
</evidence>
<gene>
    <name evidence="1" type="ORF">JAAARDRAFT_55276</name>
</gene>
<dbReference type="InParanoid" id="A0A067Q0E5"/>
<dbReference type="EMBL" id="KL197713">
    <property type="protein sequence ID" value="KDQ60548.1"/>
    <property type="molecule type" value="Genomic_DNA"/>
</dbReference>
<dbReference type="InterPro" id="IPR036412">
    <property type="entry name" value="HAD-like_sf"/>
</dbReference>
<dbReference type="PANTHER" id="PTHR12083:SF9">
    <property type="entry name" value="BIFUNCTIONAL POLYNUCLEOTIDE PHOSPHATASE_KINASE"/>
    <property type="match status" value="1"/>
</dbReference>
<name>A0A067Q0E5_9AGAM</name>
<dbReference type="Gene3D" id="3.40.50.300">
    <property type="entry name" value="P-loop containing nucleotide triphosphate hydrolases"/>
    <property type="match status" value="1"/>
</dbReference>
<dbReference type="HOGENOM" id="CLU_014938_3_1_1"/>
<dbReference type="GO" id="GO:0003690">
    <property type="term" value="F:double-stranded DNA binding"/>
    <property type="evidence" value="ECO:0007669"/>
    <property type="project" value="TreeGrafter"/>
</dbReference>
<dbReference type="NCBIfam" id="TIGR01662">
    <property type="entry name" value="HAD-SF-IIIA"/>
    <property type="match status" value="1"/>
</dbReference>
<dbReference type="OrthoDB" id="19045at2759"/>
<dbReference type="NCBIfam" id="TIGR01664">
    <property type="entry name" value="DNA-3'-Pase"/>
    <property type="match status" value="1"/>
</dbReference>
<dbReference type="STRING" id="933084.A0A067Q0E5"/>
<dbReference type="SUPFAM" id="SSF52540">
    <property type="entry name" value="P-loop containing nucleoside triphosphate hydrolases"/>
    <property type="match status" value="1"/>
</dbReference>
<sequence length="431" mass="48504">MKAESSSSKKRTIDQASKLTVSTTVKSGAKVFPIFANASDQPSSSFQWISPSLGPKRSCLHGSSLSPPSYTKVAAFDLDGTVIKSSFGKQSKGSAAKWEWWNSVVPSKLKEAHKDGFSIVIISNQALRSTAQITEWKQKIPLIAAALPETPFRLLAATAKDGYRKPMPGMWYELERIFEQDHVQIDKSASFFIGDAAGRTNDFADTDRKWADNVGIPFLTPEEYFLGLPAVPYSLKGFEVSSLPQLSPTSTPIIPSPTPSKPEIVIFVGYPCLGKSTFYKRYFQPSDYAHVNQDTLGTRNKCLKAVEEAVLAGRSCVVDNTNRDKKTRKHYIDLAKTLKASVRCFFWTGSIDLAWHNNLYRAYNLPPGLNEDIPKRDLLPWLAFSSFRDNYDEPDLTEGFTEIKKVNWVFEGREEERKRWSMYLQLDPIRK</sequence>
<evidence type="ECO:0008006" key="3">
    <source>
        <dbReference type="Google" id="ProtNLM"/>
    </source>
</evidence>
<dbReference type="SUPFAM" id="SSF56784">
    <property type="entry name" value="HAD-like"/>
    <property type="match status" value="1"/>
</dbReference>
<dbReference type="InterPro" id="IPR023214">
    <property type="entry name" value="HAD_sf"/>
</dbReference>
<keyword evidence="2" id="KW-1185">Reference proteome</keyword>
<dbReference type="GO" id="GO:0046403">
    <property type="term" value="F:polynucleotide 3'-phosphatase activity"/>
    <property type="evidence" value="ECO:0007669"/>
    <property type="project" value="TreeGrafter"/>
</dbReference>
<dbReference type="InterPro" id="IPR013954">
    <property type="entry name" value="PNK3P"/>
</dbReference>
<dbReference type="Gene3D" id="3.40.50.1000">
    <property type="entry name" value="HAD superfamily/HAD-like"/>
    <property type="match status" value="1"/>
</dbReference>
<dbReference type="GO" id="GO:0006281">
    <property type="term" value="P:DNA repair"/>
    <property type="evidence" value="ECO:0007669"/>
    <property type="project" value="TreeGrafter"/>
</dbReference>
<dbReference type="FunFam" id="3.40.50.300:FF:000737">
    <property type="entry name" value="Bifunctional polynucleotide phosphatase/kinase"/>
    <property type="match status" value="1"/>
</dbReference>
<evidence type="ECO:0000313" key="2">
    <source>
        <dbReference type="Proteomes" id="UP000027265"/>
    </source>
</evidence>
<dbReference type="GO" id="GO:0046404">
    <property type="term" value="F:ATP-dependent polydeoxyribonucleotide 5'-hydroxyl-kinase activity"/>
    <property type="evidence" value="ECO:0007669"/>
    <property type="project" value="TreeGrafter"/>
</dbReference>
<proteinExistence type="predicted"/>
<dbReference type="InterPro" id="IPR006551">
    <property type="entry name" value="Polynucleotide_phosphatase"/>
</dbReference>
<dbReference type="AlphaFoldDB" id="A0A067Q0E5"/>
<dbReference type="InterPro" id="IPR027417">
    <property type="entry name" value="P-loop_NTPase"/>
</dbReference>
<dbReference type="InterPro" id="IPR006549">
    <property type="entry name" value="HAD-SF_hydro_IIIA"/>
</dbReference>
<reference evidence="2" key="1">
    <citation type="journal article" date="2014" name="Proc. Natl. Acad. Sci. U.S.A.">
        <title>Extensive sampling of basidiomycete genomes demonstrates inadequacy of the white-rot/brown-rot paradigm for wood decay fungi.</title>
        <authorList>
            <person name="Riley R."/>
            <person name="Salamov A.A."/>
            <person name="Brown D.W."/>
            <person name="Nagy L.G."/>
            <person name="Floudas D."/>
            <person name="Held B.W."/>
            <person name="Levasseur A."/>
            <person name="Lombard V."/>
            <person name="Morin E."/>
            <person name="Otillar R."/>
            <person name="Lindquist E.A."/>
            <person name="Sun H."/>
            <person name="LaButti K.M."/>
            <person name="Schmutz J."/>
            <person name="Jabbour D."/>
            <person name="Luo H."/>
            <person name="Baker S.E."/>
            <person name="Pisabarro A.G."/>
            <person name="Walton J.D."/>
            <person name="Blanchette R.A."/>
            <person name="Henrissat B."/>
            <person name="Martin F."/>
            <person name="Cullen D."/>
            <person name="Hibbett D.S."/>
            <person name="Grigoriev I.V."/>
        </authorList>
    </citation>
    <scope>NUCLEOTIDE SEQUENCE [LARGE SCALE GENOMIC DNA]</scope>
    <source>
        <strain evidence="2">MUCL 33604</strain>
    </source>
</reference>